<organism evidence="2 3">
    <name type="scientific">Emiliania huxleyi (strain CCMP1516)</name>
    <dbReference type="NCBI Taxonomy" id="280463"/>
    <lineage>
        <taxon>Eukaryota</taxon>
        <taxon>Haptista</taxon>
        <taxon>Haptophyta</taxon>
        <taxon>Prymnesiophyceae</taxon>
        <taxon>Isochrysidales</taxon>
        <taxon>Noelaerhabdaceae</taxon>
        <taxon>Emiliania</taxon>
    </lineage>
</organism>
<dbReference type="Proteomes" id="UP000013827">
    <property type="component" value="Unassembled WGS sequence"/>
</dbReference>
<proteinExistence type="predicted"/>
<dbReference type="PaxDb" id="2903-EOD30535"/>
<feature type="compositionally biased region" description="Basic and acidic residues" evidence="1">
    <location>
        <begin position="105"/>
        <end position="115"/>
    </location>
</feature>
<sequence>MGLLMDVHAAALSDAPSTEAPAETPAERSEAVFAASAAGAAELTTAGAALGALQSFAAIMAALHALSLALAGRLLLLCARSSSEGVGGPLRARRTEQSAGGALRQQEEAAGRGETELTAAAEGSGPKAPSRGASCARAAAAVQADVVTESDVATVRTLRV</sequence>
<evidence type="ECO:0000313" key="2">
    <source>
        <dbReference type="EnsemblProtists" id="EOD30535"/>
    </source>
</evidence>
<dbReference type="RefSeq" id="XP_005782964.1">
    <property type="nucleotide sequence ID" value="XM_005782907.1"/>
</dbReference>
<dbReference type="KEGG" id="ehx:EMIHUDRAFT_442475"/>
<reference evidence="3" key="1">
    <citation type="journal article" date="2013" name="Nature">
        <title>Pan genome of the phytoplankton Emiliania underpins its global distribution.</title>
        <authorList>
            <person name="Read B.A."/>
            <person name="Kegel J."/>
            <person name="Klute M.J."/>
            <person name="Kuo A."/>
            <person name="Lefebvre S.C."/>
            <person name="Maumus F."/>
            <person name="Mayer C."/>
            <person name="Miller J."/>
            <person name="Monier A."/>
            <person name="Salamov A."/>
            <person name="Young J."/>
            <person name="Aguilar M."/>
            <person name="Claverie J.M."/>
            <person name="Frickenhaus S."/>
            <person name="Gonzalez K."/>
            <person name="Herman E.K."/>
            <person name="Lin Y.C."/>
            <person name="Napier J."/>
            <person name="Ogata H."/>
            <person name="Sarno A.F."/>
            <person name="Shmutz J."/>
            <person name="Schroeder D."/>
            <person name="de Vargas C."/>
            <person name="Verret F."/>
            <person name="von Dassow P."/>
            <person name="Valentin K."/>
            <person name="Van de Peer Y."/>
            <person name="Wheeler G."/>
            <person name="Dacks J.B."/>
            <person name="Delwiche C.F."/>
            <person name="Dyhrman S.T."/>
            <person name="Glockner G."/>
            <person name="John U."/>
            <person name="Richards T."/>
            <person name="Worden A.Z."/>
            <person name="Zhang X."/>
            <person name="Grigoriev I.V."/>
            <person name="Allen A.E."/>
            <person name="Bidle K."/>
            <person name="Borodovsky M."/>
            <person name="Bowler C."/>
            <person name="Brownlee C."/>
            <person name="Cock J.M."/>
            <person name="Elias M."/>
            <person name="Gladyshev V.N."/>
            <person name="Groth M."/>
            <person name="Guda C."/>
            <person name="Hadaegh A."/>
            <person name="Iglesias-Rodriguez M.D."/>
            <person name="Jenkins J."/>
            <person name="Jones B.M."/>
            <person name="Lawson T."/>
            <person name="Leese F."/>
            <person name="Lindquist E."/>
            <person name="Lobanov A."/>
            <person name="Lomsadze A."/>
            <person name="Malik S.B."/>
            <person name="Marsh M.E."/>
            <person name="Mackinder L."/>
            <person name="Mock T."/>
            <person name="Mueller-Roeber B."/>
            <person name="Pagarete A."/>
            <person name="Parker M."/>
            <person name="Probert I."/>
            <person name="Quesneville H."/>
            <person name="Raines C."/>
            <person name="Rensing S.A."/>
            <person name="Riano-Pachon D.M."/>
            <person name="Richier S."/>
            <person name="Rokitta S."/>
            <person name="Shiraiwa Y."/>
            <person name="Soanes D.M."/>
            <person name="van der Giezen M."/>
            <person name="Wahlund T.M."/>
            <person name="Williams B."/>
            <person name="Wilson W."/>
            <person name="Wolfe G."/>
            <person name="Wurch L.L."/>
        </authorList>
    </citation>
    <scope>NUCLEOTIDE SEQUENCE</scope>
</reference>
<dbReference type="AlphaFoldDB" id="A0A0D3K450"/>
<accession>A0A0D3K450</accession>
<keyword evidence="3" id="KW-1185">Reference proteome</keyword>
<name>A0A0D3K450_EMIH1</name>
<reference evidence="2" key="2">
    <citation type="submission" date="2024-10" db="UniProtKB">
        <authorList>
            <consortium name="EnsemblProtists"/>
        </authorList>
    </citation>
    <scope>IDENTIFICATION</scope>
</reference>
<evidence type="ECO:0000256" key="1">
    <source>
        <dbReference type="SAM" id="MobiDB-lite"/>
    </source>
</evidence>
<evidence type="ECO:0000313" key="3">
    <source>
        <dbReference type="Proteomes" id="UP000013827"/>
    </source>
</evidence>
<dbReference type="HOGENOM" id="CLU_1655477_0_0_1"/>
<feature type="region of interest" description="Disordered" evidence="1">
    <location>
        <begin position="83"/>
        <end position="134"/>
    </location>
</feature>
<dbReference type="EnsemblProtists" id="EOD30535">
    <property type="protein sequence ID" value="EOD30535"/>
    <property type="gene ID" value="EMIHUDRAFT_442475"/>
</dbReference>
<protein>
    <submittedName>
        <fullName evidence="2">Uncharacterized protein</fullName>
    </submittedName>
</protein>
<dbReference type="GeneID" id="17275808"/>